<accession>A0AB39U6E0</accession>
<dbReference type="GO" id="GO:0005247">
    <property type="term" value="F:voltage-gated chloride channel activity"/>
    <property type="evidence" value="ECO:0007669"/>
    <property type="project" value="TreeGrafter"/>
</dbReference>
<feature type="transmembrane region" description="Helical" evidence="8">
    <location>
        <begin position="173"/>
        <end position="196"/>
    </location>
</feature>
<dbReference type="InterPro" id="IPR014743">
    <property type="entry name" value="Cl-channel_core"/>
</dbReference>
<feature type="transmembrane region" description="Helical" evidence="8">
    <location>
        <begin position="208"/>
        <end position="234"/>
    </location>
</feature>
<feature type="transmembrane region" description="Helical" evidence="8">
    <location>
        <begin position="315"/>
        <end position="333"/>
    </location>
</feature>
<evidence type="ECO:0000256" key="6">
    <source>
        <dbReference type="ARBA" id="ARBA00023136"/>
    </source>
</evidence>
<reference evidence="9" key="1">
    <citation type="submission" date="2023-07" db="EMBL/GenBank/DDBJ databases">
        <title>Bifidobacterium aquikefiriaerophilum sp. nov. and Bifidobacterium eccum sp. nov., isolated from water kefir.</title>
        <authorList>
            <person name="Breselge S."/>
            <person name="Bellassi P."/>
            <person name="Barcenilla C."/>
            <person name="Alvarez-Ordonez A."/>
            <person name="Morelli L."/>
            <person name="Cotter P.D."/>
        </authorList>
    </citation>
    <scope>NUCLEOTIDE SEQUENCE</scope>
    <source>
        <strain evidence="9">WK041_4_12</strain>
    </source>
</reference>
<feature type="transmembrane region" description="Helical" evidence="8">
    <location>
        <begin position="345"/>
        <end position="368"/>
    </location>
</feature>
<feature type="transmembrane region" description="Helical" evidence="8">
    <location>
        <begin position="413"/>
        <end position="430"/>
    </location>
</feature>
<dbReference type="PANTHER" id="PTHR45711:SF6">
    <property type="entry name" value="CHLORIDE CHANNEL PROTEIN"/>
    <property type="match status" value="1"/>
</dbReference>
<feature type="transmembrane region" description="Helical" evidence="8">
    <location>
        <begin position="246"/>
        <end position="265"/>
    </location>
</feature>
<feature type="transmembrane region" description="Helical" evidence="8">
    <location>
        <begin position="286"/>
        <end position="303"/>
    </location>
</feature>
<proteinExistence type="predicted"/>
<keyword evidence="6 8" id="KW-0472">Membrane</keyword>
<evidence type="ECO:0000256" key="3">
    <source>
        <dbReference type="ARBA" id="ARBA00022692"/>
    </source>
</evidence>
<dbReference type="PRINTS" id="PR00762">
    <property type="entry name" value="CLCHANNEL"/>
</dbReference>
<keyword evidence="4 8" id="KW-1133">Transmembrane helix</keyword>
<dbReference type="GO" id="GO:0005886">
    <property type="term" value="C:plasma membrane"/>
    <property type="evidence" value="ECO:0007669"/>
    <property type="project" value="TreeGrafter"/>
</dbReference>
<keyword evidence="7" id="KW-0868">Chloride</keyword>
<organism evidence="9">
    <name type="scientific">Bifidobacterium aquikefiricola</name>
    <dbReference type="NCBI Taxonomy" id="3059038"/>
    <lineage>
        <taxon>Bacteria</taxon>
        <taxon>Bacillati</taxon>
        <taxon>Actinomycetota</taxon>
        <taxon>Actinomycetes</taxon>
        <taxon>Bifidobacteriales</taxon>
        <taxon>Bifidobacteriaceae</taxon>
        <taxon>Bifidobacterium</taxon>
    </lineage>
</organism>
<evidence type="ECO:0000256" key="4">
    <source>
        <dbReference type="ARBA" id="ARBA00022989"/>
    </source>
</evidence>
<dbReference type="RefSeq" id="WP_369344041.1">
    <property type="nucleotide sequence ID" value="NZ_CP129674.1"/>
</dbReference>
<sequence length="447" mass="47456">MGRNGMKAAGGVHNRWRTLKSLSRHTVSPRLAGWSVLVGLLSGIVVSSFRWILEHSLRLATRFYSVVLPAHVMLLIPLILGLLAASLIIGKLVVSQPLIQGSGIPDIESRLRKQSSPSFPWWSVLWKKFIGGVLYIGSGLFAGREGPCIQMGACVGMGLSGSTMTTKTYKRELVAAGAAAGLSAAFNAPIAAVLFVTEEVYGKFNVRIGIAAFTAALSANAVSTMLFGTAPVFILPRVETPHFGQYWQMAVLAVLLGLIAWVYEITLLRSHSLFTLMRIPRGLRSLLPMLLTALIGISAPQLLGGGNALVTLIGNHHYTFGLLTAFLLIRFVLSQITYGSGSPGGIFLPILTLGALAGAAWGSLLTTAPFTSAGTDGSGIITLMLILGMSGLFGAVSKAPITSIILVTEMTSYDLLMPLGFVTLISYLTFDILGGKPIYDALAQSHE</sequence>
<evidence type="ECO:0000256" key="7">
    <source>
        <dbReference type="ARBA" id="ARBA00023214"/>
    </source>
</evidence>
<dbReference type="SUPFAM" id="SSF81340">
    <property type="entry name" value="Clc chloride channel"/>
    <property type="match status" value="1"/>
</dbReference>
<dbReference type="Pfam" id="PF00654">
    <property type="entry name" value="Voltage_CLC"/>
    <property type="match status" value="1"/>
</dbReference>
<dbReference type="EMBL" id="CP129674">
    <property type="protein sequence ID" value="XDS44461.1"/>
    <property type="molecule type" value="Genomic_DNA"/>
</dbReference>
<evidence type="ECO:0000256" key="1">
    <source>
        <dbReference type="ARBA" id="ARBA00004141"/>
    </source>
</evidence>
<dbReference type="Gene3D" id="1.10.3080.10">
    <property type="entry name" value="Clc chloride channel"/>
    <property type="match status" value="1"/>
</dbReference>
<feature type="transmembrane region" description="Helical" evidence="8">
    <location>
        <begin position="380"/>
        <end position="401"/>
    </location>
</feature>
<evidence type="ECO:0000313" key="9">
    <source>
        <dbReference type="EMBL" id="XDS44461.1"/>
    </source>
</evidence>
<gene>
    <name evidence="9" type="ORF">QN215_09425</name>
</gene>
<dbReference type="InterPro" id="IPR001807">
    <property type="entry name" value="ClC"/>
</dbReference>
<keyword evidence="2" id="KW-0813">Transport</keyword>
<dbReference type="PANTHER" id="PTHR45711">
    <property type="entry name" value="CHLORIDE CHANNEL PROTEIN"/>
    <property type="match status" value="1"/>
</dbReference>
<dbReference type="AlphaFoldDB" id="A0AB39U6E0"/>
<dbReference type="KEGG" id="baqk:QN215_09425"/>
<keyword evidence="3 8" id="KW-0812">Transmembrane</keyword>
<evidence type="ECO:0000256" key="8">
    <source>
        <dbReference type="SAM" id="Phobius"/>
    </source>
</evidence>
<comment type="subcellular location">
    <subcellularLocation>
        <location evidence="1">Membrane</location>
        <topology evidence="1">Multi-pass membrane protein</topology>
    </subcellularLocation>
</comment>
<protein>
    <submittedName>
        <fullName evidence="9">ClC family H(+)/Cl(-) exchange transporter</fullName>
    </submittedName>
</protein>
<feature type="transmembrane region" description="Helical" evidence="8">
    <location>
        <begin position="31"/>
        <end position="53"/>
    </location>
</feature>
<keyword evidence="5" id="KW-0406">Ion transport</keyword>
<dbReference type="CDD" id="cd01031">
    <property type="entry name" value="EriC"/>
    <property type="match status" value="1"/>
</dbReference>
<feature type="transmembrane region" description="Helical" evidence="8">
    <location>
        <begin position="65"/>
        <end position="89"/>
    </location>
</feature>
<evidence type="ECO:0000256" key="5">
    <source>
        <dbReference type="ARBA" id="ARBA00023065"/>
    </source>
</evidence>
<evidence type="ECO:0000256" key="2">
    <source>
        <dbReference type="ARBA" id="ARBA00022448"/>
    </source>
</evidence>
<name>A0AB39U6E0_9BIFI</name>